<evidence type="ECO:0000313" key="1">
    <source>
        <dbReference type="EMBL" id="KKL92723.1"/>
    </source>
</evidence>
<dbReference type="AlphaFoldDB" id="A0A0F9G228"/>
<gene>
    <name evidence="1" type="ORF">LCGC14_1881860</name>
</gene>
<organism evidence="1">
    <name type="scientific">marine sediment metagenome</name>
    <dbReference type="NCBI Taxonomy" id="412755"/>
    <lineage>
        <taxon>unclassified sequences</taxon>
        <taxon>metagenomes</taxon>
        <taxon>ecological metagenomes</taxon>
    </lineage>
</organism>
<name>A0A0F9G228_9ZZZZ</name>
<protein>
    <submittedName>
        <fullName evidence="1">Uncharacterized protein</fullName>
    </submittedName>
</protein>
<proteinExistence type="predicted"/>
<dbReference type="EMBL" id="LAZR01019389">
    <property type="protein sequence ID" value="KKL92723.1"/>
    <property type="molecule type" value="Genomic_DNA"/>
</dbReference>
<feature type="non-terminal residue" evidence="1">
    <location>
        <position position="1"/>
    </location>
</feature>
<accession>A0A0F9G228</accession>
<comment type="caution">
    <text evidence="1">The sequence shown here is derived from an EMBL/GenBank/DDBJ whole genome shotgun (WGS) entry which is preliminary data.</text>
</comment>
<reference evidence="1" key="1">
    <citation type="journal article" date="2015" name="Nature">
        <title>Complex archaea that bridge the gap between prokaryotes and eukaryotes.</title>
        <authorList>
            <person name="Spang A."/>
            <person name="Saw J.H."/>
            <person name="Jorgensen S.L."/>
            <person name="Zaremba-Niedzwiedzka K."/>
            <person name="Martijn J."/>
            <person name="Lind A.E."/>
            <person name="van Eijk R."/>
            <person name="Schleper C."/>
            <person name="Guy L."/>
            <person name="Ettema T.J."/>
        </authorList>
    </citation>
    <scope>NUCLEOTIDE SEQUENCE</scope>
</reference>
<sequence length="27" mass="3346">DITKKDFWELGIKQYEDFVNQLENLMK</sequence>